<dbReference type="Proteomes" id="UP001589645">
    <property type="component" value="Unassembled WGS sequence"/>
</dbReference>
<proteinExistence type="inferred from homology"/>
<keyword evidence="7" id="KW-1185">Reference proteome</keyword>
<dbReference type="PANTHER" id="PTHR30537:SF5">
    <property type="entry name" value="HTH-TYPE TRANSCRIPTIONAL ACTIVATOR TTDR-RELATED"/>
    <property type="match status" value="1"/>
</dbReference>
<evidence type="ECO:0000256" key="3">
    <source>
        <dbReference type="ARBA" id="ARBA00023125"/>
    </source>
</evidence>
<dbReference type="SUPFAM" id="SSF53850">
    <property type="entry name" value="Periplasmic binding protein-like II"/>
    <property type="match status" value="1"/>
</dbReference>
<evidence type="ECO:0000259" key="5">
    <source>
        <dbReference type="PROSITE" id="PS50931"/>
    </source>
</evidence>
<dbReference type="Gene3D" id="3.40.190.10">
    <property type="entry name" value="Periplasmic binding protein-like II"/>
    <property type="match status" value="2"/>
</dbReference>
<keyword evidence="4" id="KW-0804">Transcription</keyword>
<dbReference type="PROSITE" id="PS50931">
    <property type="entry name" value="HTH_LYSR"/>
    <property type="match status" value="1"/>
</dbReference>
<evidence type="ECO:0000313" key="6">
    <source>
        <dbReference type="EMBL" id="MFB9135308.1"/>
    </source>
</evidence>
<dbReference type="InterPro" id="IPR036390">
    <property type="entry name" value="WH_DNA-bd_sf"/>
</dbReference>
<evidence type="ECO:0000313" key="7">
    <source>
        <dbReference type="Proteomes" id="UP001589645"/>
    </source>
</evidence>
<dbReference type="RefSeq" id="WP_390192035.1">
    <property type="nucleotide sequence ID" value="NZ_JBHMEP010000002.1"/>
</dbReference>
<dbReference type="InterPro" id="IPR036388">
    <property type="entry name" value="WH-like_DNA-bd_sf"/>
</dbReference>
<dbReference type="InterPro" id="IPR058163">
    <property type="entry name" value="LysR-type_TF_proteobact-type"/>
</dbReference>
<dbReference type="Pfam" id="PF03466">
    <property type="entry name" value="LysR_substrate"/>
    <property type="match status" value="1"/>
</dbReference>
<dbReference type="SUPFAM" id="SSF46785">
    <property type="entry name" value="Winged helix' DNA-binding domain"/>
    <property type="match status" value="1"/>
</dbReference>
<keyword evidence="2" id="KW-0805">Transcription regulation</keyword>
<accession>A0ABV5HM86</accession>
<sequence length="305" mass="34506">MPIVHRNIPSLSSLITFESAARLGNLTRAADELCVSPTAASKQIKKLEEFLNTQLFIRSKQGVTLTAKGEEYLGYVTEALELLSATSSKMDDSHDVVPLNVEIGSCFSHFWLLPRLDDFRNRHPDILLNLVTNNERHVGDNSDYDVAFFYSSMDSVNKNNHLMFAERIVLVCSPAFEKKYPHCSDVNQLWQLPILQLKEPLSFWEGWETWATLYGVELQTPENVIQVEDQVSVIHAAVNDAGIALAWDWQVRDLLESGQLVAITEPVDFNKNAFFLSISEQSQHPASQLFVDWVIGAERRFTHGV</sequence>
<organism evidence="6 7">
    <name type="scientific">Vibrio olivae</name>
    <dbReference type="NCBI Taxonomy" id="1243002"/>
    <lineage>
        <taxon>Bacteria</taxon>
        <taxon>Pseudomonadati</taxon>
        <taxon>Pseudomonadota</taxon>
        <taxon>Gammaproteobacteria</taxon>
        <taxon>Vibrionales</taxon>
        <taxon>Vibrionaceae</taxon>
        <taxon>Vibrio</taxon>
    </lineage>
</organism>
<dbReference type="Pfam" id="PF00126">
    <property type="entry name" value="HTH_1"/>
    <property type="match status" value="1"/>
</dbReference>
<reference evidence="6 7" key="1">
    <citation type="submission" date="2024-09" db="EMBL/GenBank/DDBJ databases">
        <authorList>
            <person name="Sun Q."/>
            <person name="Mori K."/>
        </authorList>
    </citation>
    <scope>NUCLEOTIDE SEQUENCE [LARGE SCALE GENOMIC DNA]</scope>
    <source>
        <strain evidence="6 7">CECT 8064</strain>
    </source>
</reference>
<evidence type="ECO:0000256" key="4">
    <source>
        <dbReference type="ARBA" id="ARBA00023163"/>
    </source>
</evidence>
<gene>
    <name evidence="6" type="ORF">ACFFUV_10075</name>
</gene>
<dbReference type="InterPro" id="IPR000847">
    <property type="entry name" value="LysR_HTH_N"/>
</dbReference>
<evidence type="ECO:0000256" key="2">
    <source>
        <dbReference type="ARBA" id="ARBA00023015"/>
    </source>
</evidence>
<feature type="domain" description="HTH lysR-type" evidence="5">
    <location>
        <begin position="9"/>
        <end position="66"/>
    </location>
</feature>
<keyword evidence="3" id="KW-0238">DNA-binding</keyword>
<dbReference type="PRINTS" id="PR00039">
    <property type="entry name" value="HTHLYSR"/>
</dbReference>
<comment type="caution">
    <text evidence="6">The sequence shown here is derived from an EMBL/GenBank/DDBJ whole genome shotgun (WGS) entry which is preliminary data.</text>
</comment>
<dbReference type="PANTHER" id="PTHR30537">
    <property type="entry name" value="HTH-TYPE TRANSCRIPTIONAL REGULATOR"/>
    <property type="match status" value="1"/>
</dbReference>
<dbReference type="InterPro" id="IPR005119">
    <property type="entry name" value="LysR_subst-bd"/>
</dbReference>
<dbReference type="Gene3D" id="1.10.10.10">
    <property type="entry name" value="Winged helix-like DNA-binding domain superfamily/Winged helix DNA-binding domain"/>
    <property type="match status" value="1"/>
</dbReference>
<protein>
    <submittedName>
        <fullName evidence="6">LysR substrate-binding domain-containing protein</fullName>
    </submittedName>
</protein>
<evidence type="ECO:0000256" key="1">
    <source>
        <dbReference type="ARBA" id="ARBA00009437"/>
    </source>
</evidence>
<dbReference type="EMBL" id="JBHMEP010000002">
    <property type="protein sequence ID" value="MFB9135308.1"/>
    <property type="molecule type" value="Genomic_DNA"/>
</dbReference>
<comment type="similarity">
    <text evidence="1">Belongs to the LysR transcriptional regulatory family.</text>
</comment>
<name>A0ABV5HM86_9VIBR</name>